<evidence type="ECO:0000256" key="1">
    <source>
        <dbReference type="ARBA" id="ARBA00022729"/>
    </source>
</evidence>
<dbReference type="OrthoDB" id="9780147at2"/>
<accession>A0A4V3BCN4</accession>
<dbReference type="SUPFAM" id="SSF52833">
    <property type="entry name" value="Thioredoxin-like"/>
    <property type="match status" value="1"/>
</dbReference>
<feature type="chain" id="PRO_5020451011" evidence="5">
    <location>
        <begin position="22"/>
        <end position="251"/>
    </location>
</feature>
<name>A0A4V3BCN4_9RHOB</name>
<dbReference type="PANTHER" id="PTHR13887">
    <property type="entry name" value="GLUTATHIONE S-TRANSFERASE KAPPA"/>
    <property type="match status" value="1"/>
</dbReference>
<reference evidence="7 8" key="1">
    <citation type="submission" date="2019-03" db="EMBL/GenBank/DDBJ databases">
        <title>Rhodobacteraceae bacterium SM1902, a new member of the family Rhodobacteraceae isolated from Yantai.</title>
        <authorList>
            <person name="Sun Y."/>
        </authorList>
    </citation>
    <scope>NUCLEOTIDE SEQUENCE [LARGE SCALE GENOMIC DNA]</scope>
    <source>
        <strain evidence="7 8">SM1902</strain>
    </source>
</reference>
<comment type="caution">
    <text evidence="7">The sequence shown here is derived from an EMBL/GenBank/DDBJ whole genome shotgun (WGS) entry which is preliminary data.</text>
</comment>
<dbReference type="CDD" id="cd03023">
    <property type="entry name" value="DsbA_Com1_like"/>
    <property type="match status" value="1"/>
</dbReference>
<dbReference type="Pfam" id="PF01323">
    <property type="entry name" value="DSBA"/>
    <property type="match status" value="1"/>
</dbReference>
<keyword evidence="8" id="KW-1185">Reference proteome</keyword>
<feature type="signal peptide" evidence="5">
    <location>
        <begin position="1"/>
        <end position="21"/>
    </location>
</feature>
<dbReference type="Pfam" id="PF18312">
    <property type="entry name" value="ScsC_N"/>
    <property type="match status" value="1"/>
</dbReference>
<sequence length="251" mass="27207">MKIRTLLSAAVVALTAMTASAQSFDIGEMSDAERQAFRGEVRDYLLENPEILMEAFGVLEARDAAAKANEDANLVSSLSADIFEDGRSWVGGNPDGDVTLVEFMDYRCSYCRRAFAEVEQLLAADGNIRLVLKEFPILGEESLLASRFAIAVRNVAGDDAYKAAHDALMTKRSAISTASLTNLSDDLGLDTAAIIAGMDAPEVIAEIRANHELARKLDINGTPSFILEQEMLRGYVPLAQMQSLVAEVRAE</sequence>
<dbReference type="PROSITE" id="PS51352">
    <property type="entry name" value="THIOREDOXIN_2"/>
    <property type="match status" value="1"/>
</dbReference>
<dbReference type="AlphaFoldDB" id="A0A4V3BCN4"/>
<evidence type="ECO:0000259" key="6">
    <source>
        <dbReference type="PROSITE" id="PS51352"/>
    </source>
</evidence>
<evidence type="ECO:0000313" key="8">
    <source>
        <dbReference type="Proteomes" id="UP000294562"/>
    </source>
</evidence>
<evidence type="ECO:0000256" key="4">
    <source>
        <dbReference type="ARBA" id="ARBA00023284"/>
    </source>
</evidence>
<feature type="domain" description="Thioredoxin" evidence="6">
    <location>
        <begin position="55"/>
        <end position="250"/>
    </location>
</feature>
<evidence type="ECO:0000256" key="5">
    <source>
        <dbReference type="SAM" id="SignalP"/>
    </source>
</evidence>
<dbReference type="InterPro" id="IPR001853">
    <property type="entry name" value="DSBA-like_thioredoxin_dom"/>
</dbReference>
<protein>
    <submittedName>
        <fullName evidence="7">DsbA family protein</fullName>
    </submittedName>
</protein>
<dbReference type="PANTHER" id="PTHR13887:SF14">
    <property type="entry name" value="DISULFIDE BOND FORMATION PROTEIN D"/>
    <property type="match status" value="1"/>
</dbReference>
<dbReference type="InterPro" id="IPR036249">
    <property type="entry name" value="Thioredoxin-like_sf"/>
</dbReference>
<dbReference type="RefSeq" id="WP_133341422.1">
    <property type="nucleotide sequence ID" value="NZ_SMZO01000004.1"/>
</dbReference>
<proteinExistence type="predicted"/>
<keyword evidence="3" id="KW-1015">Disulfide bond</keyword>
<dbReference type="InterPro" id="IPR041205">
    <property type="entry name" value="ScsC_N"/>
</dbReference>
<dbReference type="GO" id="GO:0016491">
    <property type="term" value="F:oxidoreductase activity"/>
    <property type="evidence" value="ECO:0007669"/>
    <property type="project" value="UniProtKB-KW"/>
</dbReference>
<dbReference type="Proteomes" id="UP000294562">
    <property type="component" value="Unassembled WGS sequence"/>
</dbReference>
<evidence type="ECO:0000313" key="7">
    <source>
        <dbReference type="EMBL" id="TDL90999.1"/>
    </source>
</evidence>
<evidence type="ECO:0000256" key="2">
    <source>
        <dbReference type="ARBA" id="ARBA00023002"/>
    </source>
</evidence>
<gene>
    <name evidence="7" type="ORF">E2L05_03085</name>
</gene>
<dbReference type="EMBL" id="SMZO01000004">
    <property type="protein sequence ID" value="TDL90999.1"/>
    <property type="molecule type" value="Genomic_DNA"/>
</dbReference>
<keyword evidence="2" id="KW-0560">Oxidoreductase</keyword>
<dbReference type="InterPro" id="IPR013766">
    <property type="entry name" value="Thioredoxin_domain"/>
</dbReference>
<keyword evidence="4" id="KW-0676">Redox-active center</keyword>
<keyword evidence="1 5" id="KW-0732">Signal</keyword>
<evidence type="ECO:0000256" key="3">
    <source>
        <dbReference type="ARBA" id="ARBA00023157"/>
    </source>
</evidence>
<dbReference type="Gene3D" id="3.40.30.10">
    <property type="entry name" value="Glutaredoxin"/>
    <property type="match status" value="1"/>
</dbReference>
<organism evidence="7 8">
    <name type="scientific">Meridianimarinicoccus aquatilis</name>
    <dbReference type="NCBI Taxonomy" id="2552766"/>
    <lineage>
        <taxon>Bacteria</taxon>
        <taxon>Pseudomonadati</taxon>
        <taxon>Pseudomonadota</taxon>
        <taxon>Alphaproteobacteria</taxon>
        <taxon>Rhodobacterales</taxon>
        <taxon>Paracoccaceae</taxon>
        <taxon>Meridianimarinicoccus</taxon>
    </lineage>
</organism>